<organism evidence="6 7">
    <name type="scientific">Corynebacterium lizhenjunii</name>
    <dbReference type="NCBI Taxonomy" id="2709394"/>
    <lineage>
        <taxon>Bacteria</taxon>
        <taxon>Bacillati</taxon>
        <taxon>Actinomycetota</taxon>
        <taxon>Actinomycetes</taxon>
        <taxon>Mycobacteriales</taxon>
        <taxon>Corynebacteriaceae</taxon>
        <taxon>Corynebacterium</taxon>
    </lineage>
</organism>
<evidence type="ECO:0000256" key="2">
    <source>
        <dbReference type="ARBA" id="ARBA00022598"/>
    </source>
</evidence>
<dbReference type="AlphaFoldDB" id="A0A7T0PA99"/>
<gene>
    <name evidence="6" type="ORF">G7Y31_09585</name>
</gene>
<dbReference type="SMART" id="SM01230">
    <property type="entry name" value="Gln-synt_C"/>
    <property type="match status" value="1"/>
</dbReference>
<keyword evidence="2" id="KW-0436">Ligase</keyword>
<accession>A0A7T0PA99</accession>
<dbReference type="PANTHER" id="PTHR43785">
    <property type="entry name" value="GAMMA-GLUTAMYLPUTRESCINE SYNTHETASE"/>
    <property type="match status" value="1"/>
</dbReference>
<dbReference type="PROSITE" id="PS51987">
    <property type="entry name" value="GS_CATALYTIC"/>
    <property type="match status" value="1"/>
</dbReference>
<evidence type="ECO:0000256" key="4">
    <source>
        <dbReference type="RuleBase" id="RU000384"/>
    </source>
</evidence>
<feature type="domain" description="GS catalytic" evidence="5">
    <location>
        <begin position="104"/>
        <end position="433"/>
    </location>
</feature>
<keyword evidence="7" id="KW-1185">Reference proteome</keyword>
<dbReference type="KEGG" id="cliz:G7Y31_09585"/>
<protein>
    <submittedName>
        <fullName evidence="6">Glutamine synthetase</fullName>
    </submittedName>
</protein>
<dbReference type="RefSeq" id="WP_165010081.1">
    <property type="nucleotide sequence ID" value="NZ_CP064954.1"/>
</dbReference>
<dbReference type="InterPro" id="IPR008146">
    <property type="entry name" value="Gln_synth_cat_dom"/>
</dbReference>
<name>A0A7T0PA99_9CORY</name>
<evidence type="ECO:0000256" key="3">
    <source>
        <dbReference type="PROSITE-ProRule" id="PRU01331"/>
    </source>
</evidence>
<proteinExistence type="inferred from homology"/>
<dbReference type="GO" id="GO:0006542">
    <property type="term" value="P:glutamine biosynthetic process"/>
    <property type="evidence" value="ECO:0007669"/>
    <property type="project" value="InterPro"/>
</dbReference>
<dbReference type="InterPro" id="IPR036651">
    <property type="entry name" value="Gln_synt_N_sf"/>
</dbReference>
<dbReference type="EMBL" id="CP064954">
    <property type="protein sequence ID" value="QPK78781.1"/>
    <property type="molecule type" value="Genomic_DNA"/>
</dbReference>
<dbReference type="Gene3D" id="3.10.20.70">
    <property type="entry name" value="Glutamine synthetase, N-terminal domain"/>
    <property type="match status" value="1"/>
</dbReference>
<sequence length="433" mass="46937">MLATEQATFTFIATSDISAKAKGRAVASSDFSADTSVGWVPANLGIGPLGYIVDGIPFCSEGDLRLQADSASQYHIAGLPGRAPFSVCFADTVMPDGTAWSSCARSLLKETLQLAKDRYGLTFSCSFEHEFVEKNSALNTHPFSFENFLQGEPLGSTIFSVLSAAGVEPECWLPEYAPHQYELTLKPTDPVSAADRAILLREVVKESFKAAGREVTFSPVAVPDGGGTGVHVHYGIYGEGGEIVAFDPERPGRQSELAARFNAGVVKYAPEMTALFAPLLVSYQRLRPNNWSVAKAFCGLQNREALVRICPTNEIGGRKPDRQYHFEFRGGDVGANPWTLVTAILRAGLAGLEENLDPVKVYEGGTGPEIAAEAVSLPGSLKEALARFEESAVVRSWFSEEWVQTFLAIKRNEIESLSSLTLKEQCEAYANLY</sequence>
<comment type="similarity">
    <text evidence="1 3 4">Belongs to the glutamine synthetase family.</text>
</comment>
<evidence type="ECO:0000313" key="6">
    <source>
        <dbReference type="EMBL" id="QPK78781.1"/>
    </source>
</evidence>
<dbReference type="InterPro" id="IPR014746">
    <property type="entry name" value="Gln_synth/guanido_kin_cat_dom"/>
</dbReference>
<dbReference type="Gene3D" id="3.30.590.10">
    <property type="entry name" value="Glutamine synthetase/guanido kinase, catalytic domain"/>
    <property type="match status" value="1"/>
</dbReference>
<dbReference type="GO" id="GO:0004356">
    <property type="term" value="F:glutamine synthetase activity"/>
    <property type="evidence" value="ECO:0007669"/>
    <property type="project" value="InterPro"/>
</dbReference>
<evidence type="ECO:0000313" key="7">
    <source>
        <dbReference type="Proteomes" id="UP000594681"/>
    </source>
</evidence>
<reference evidence="6 7" key="1">
    <citation type="submission" date="2020-11" db="EMBL/GenBank/DDBJ databases">
        <title>Corynebacterium sp. ZJ-599.</title>
        <authorList>
            <person name="Zhou J."/>
        </authorList>
    </citation>
    <scope>NUCLEOTIDE SEQUENCE [LARGE SCALE GENOMIC DNA]</scope>
    <source>
        <strain evidence="6 7">ZJ-599</strain>
    </source>
</reference>
<dbReference type="SUPFAM" id="SSF55931">
    <property type="entry name" value="Glutamine synthetase/guanido kinase"/>
    <property type="match status" value="1"/>
</dbReference>
<dbReference type="PANTHER" id="PTHR43785:SF12">
    <property type="entry name" value="TYPE-1 GLUTAMINE SYNTHETASE 2"/>
    <property type="match status" value="1"/>
</dbReference>
<evidence type="ECO:0000256" key="1">
    <source>
        <dbReference type="ARBA" id="ARBA00009897"/>
    </source>
</evidence>
<dbReference type="Proteomes" id="UP000594681">
    <property type="component" value="Chromosome"/>
</dbReference>
<dbReference type="Pfam" id="PF00120">
    <property type="entry name" value="Gln-synt_C"/>
    <property type="match status" value="1"/>
</dbReference>
<evidence type="ECO:0000259" key="5">
    <source>
        <dbReference type="PROSITE" id="PS51987"/>
    </source>
</evidence>